<evidence type="ECO:0000313" key="2">
    <source>
        <dbReference type="Proteomes" id="UP000805193"/>
    </source>
</evidence>
<keyword evidence="2" id="KW-1185">Reference proteome</keyword>
<dbReference type="Proteomes" id="UP000805193">
    <property type="component" value="Unassembled WGS sequence"/>
</dbReference>
<dbReference type="EMBL" id="JABSTQ010007097">
    <property type="protein sequence ID" value="KAG0436237.1"/>
    <property type="molecule type" value="Genomic_DNA"/>
</dbReference>
<accession>A0AC60QQ83</accession>
<evidence type="ECO:0000313" key="1">
    <source>
        <dbReference type="EMBL" id="KAG0436237.1"/>
    </source>
</evidence>
<feature type="non-terminal residue" evidence="1">
    <location>
        <position position="181"/>
    </location>
</feature>
<organism evidence="1 2">
    <name type="scientific">Ixodes persulcatus</name>
    <name type="common">Taiga tick</name>
    <dbReference type="NCBI Taxonomy" id="34615"/>
    <lineage>
        <taxon>Eukaryota</taxon>
        <taxon>Metazoa</taxon>
        <taxon>Ecdysozoa</taxon>
        <taxon>Arthropoda</taxon>
        <taxon>Chelicerata</taxon>
        <taxon>Arachnida</taxon>
        <taxon>Acari</taxon>
        <taxon>Parasitiformes</taxon>
        <taxon>Ixodida</taxon>
        <taxon>Ixodoidea</taxon>
        <taxon>Ixodidae</taxon>
        <taxon>Ixodinae</taxon>
        <taxon>Ixodes</taxon>
    </lineage>
</organism>
<feature type="non-terminal residue" evidence="1">
    <location>
        <position position="1"/>
    </location>
</feature>
<protein>
    <submittedName>
        <fullName evidence="1">Uncharacterized protein</fullName>
    </submittedName>
</protein>
<name>A0AC60QQ83_IXOPE</name>
<comment type="caution">
    <text evidence="1">The sequence shown here is derived from an EMBL/GenBank/DDBJ whole genome shotgun (WGS) entry which is preliminary data.</text>
</comment>
<gene>
    <name evidence="1" type="ORF">HPB47_018062</name>
</gene>
<sequence length="181" mass="19508">TNNPPQLTAARVTSSNPAHGMTFQPGAIVLESAANIHSCSQHTPARRDHTCNAAQGTQTAHSTLGKRRNDGDGEPAHLLMTPAKVHAPPGGSIEEDFIEGDTEAFVLASHRRQKTTGIPVLFTPVNDEHHLQRQNPLNLSAEVNEAAAATILRHRFTSRGGLLVEVAETTTVDRLLKLRLL</sequence>
<proteinExistence type="predicted"/>
<reference evidence="1 2" key="1">
    <citation type="journal article" date="2020" name="Cell">
        <title>Large-Scale Comparative Analyses of Tick Genomes Elucidate Their Genetic Diversity and Vector Capacities.</title>
        <authorList>
            <consortium name="Tick Genome and Microbiome Consortium (TIGMIC)"/>
            <person name="Jia N."/>
            <person name="Wang J."/>
            <person name="Shi W."/>
            <person name="Du L."/>
            <person name="Sun Y."/>
            <person name="Zhan W."/>
            <person name="Jiang J.F."/>
            <person name="Wang Q."/>
            <person name="Zhang B."/>
            <person name="Ji P."/>
            <person name="Bell-Sakyi L."/>
            <person name="Cui X.M."/>
            <person name="Yuan T.T."/>
            <person name="Jiang B.G."/>
            <person name="Yang W.F."/>
            <person name="Lam T.T."/>
            <person name="Chang Q.C."/>
            <person name="Ding S.J."/>
            <person name="Wang X.J."/>
            <person name="Zhu J.G."/>
            <person name="Ruan X.D."/>
            <person name="Zhao L."/>
            <person name="Wei J.T."/>
            <person name="Ye R.Z."/>
            <person name="Que T.C."/>
            <person name="Du C.H."/>
            <person name="Zhou Y.H."/>
            <person name="Cheng J.X."/>
            <person name="Dai P.F."/>
            <person name="Guo W.B."/>
            <person name="Han X.H."/>
            <person name="Huang E.J."/>
            <person name="Li L.F."/>
            <person name="Wei W."/>
            <person name="Gao Y.C."/>
            <person name="Liu J.Z."/>
            <person name="Shao H.Z."/>
            <person name="Wang X."/>
            <person name="Wang C.C."/>
            <person name="Yang T.C."/>
            <person name="Huo Q.B."/>
            <person name="Li W."/>
            <person name="Chen H.Y."/>
            <person name="Chen S.E."/>
            <person name="Zhou L.G."/>
            <person name="Ni X.B."/>
            <person name="Tian J.H."/>
            <person name="Sheng Y."/>
            <person name="Liu T."/>
            <person name="Pan Y.S."/>
            <person name="Xia L.Y."/>
            <person name="Li J."/>
            <person name="Zhao F."/>
            <person name="Cao W.C."/>
        </authorList>
    </citation>
    <scope>NUCLEOTIDE SEQUENCE [LARGE SCALE GENOMIC DNA]</scope>
    <source>
        <strain evidence="1">Iper-2018</strain>
    </source>
</reference>